<evidence type="ECO:0000256" key="1">
    <source>
        <dbReference type="ARBA" id="ARBA00001933"/>
    </source>
</evidence>
<dbReference type="Pfam" id="PF00266">
    <property type="entry name" value="Aminotran_5"/>
    <property type="match status" value="2"/>
</dbReference>
<evidence type="ECO:0000259" key="11">
    <source>
        <dbReference type="Pfam" id="PF00266"/>
    </source>
</evidence>
<evidence type="ECO:0000313" key="13">
    <source>
        <dbReference type="Proteomes" id="UP000727962"/>
    </source>
</evidence>
<reference evidence="12" key="1">
    <citation type="submission" date="2020-07" db="EMBL/GenBank/DDBJ databases">
        <title>Huge and variable diversity of episymbiotic CPR bacteria and DPANN archaea in groundwater ecosystems.</title>
        <authorList>
            <person name="He C.Y."/>
            <person name="Keren R."/>
            <person name="Whittaker M."/>
            <person name="Farag I.F."/>
            <person name="Doudna J."/>
            <person name="Cate J.H.D."/>
            <person name="Banfield J.F."/>
        </authorList>
    </citation>
    <scope>NUCLEOTIDE SEQUENCE</scope>
    <source>
        <strain evidence="12">NC_groundwater_17_Pr7_B-0.1um_64_12</strain>
    </source>
</reference>
<comment type="catalytic activity">
    <reaction evidence="9">
        <text>(sulfur carrier)-H + L-cysteine = (sulfur carrier)-SH + L-alanine</text>
        <dbReference type="Rhea" id="RHEA:43892"/>
        <dbReference type="Rhea" id="RHEA-COMP:14737"/>
        <dbReference type="Rhea" id="RHEA-COMP:14739"/>
        <dbReference type="ChEBI" id="CHEBI:29917"/>
        <dbReference type="ChEBI" id="CHEBI:35235"/>
        <dbReference type="ChEBI" id="CHEBI:57972"/>
        <dbReference type="ChEBI" id="CHEBI:64428"/>
        <dbReference type="EC" id="2.8.1.7"/>
    </reaction>
</comment>
<dbReference type="GO" id="GO:0046872">
    <property type="term" value="F:metal ion binding"/>
    <property type="evidence" value="ECO:0007669"/>
    <property type="project" value="UniProtKB-KW"/>
</dbReference>
<dbReference type="InterPro" id="IPR015424">
    <property type="entry name" value="PyrdxlP-dep_Trfase"/>
</dbReference>
<evidence type="ECO:0000256" key="8">
    <source>
        <dbReference type="ARBA" id="ARBA00023014"/>
    </source>
</evidence>
<sequence length="355" mass="37688">MIERYFDNAATTPVDPRVREEMLPFLGEAFGNANSLHEPGRRARAAVELARERVARLLGAEDPSQIVFVSGATEANNWILNAFPKAAISPFEHSSLFDTARALGRAVLPNEGLKLLGPPWPVDLVSVMAVNNEIGARWDASKHRHPGASLHSDITQAAGKLPVSVAPLDFASLSGHKFHGPKGIGALYSRESPPPPMLLGGEQEGGFRAGTLNVPAIVGMGAAAQIALDEMDNDLQTAQACRAAVLGALEGCTEMRVNGGESPSPYILSLSFRGVVGETLVIEADQAGFAISSGAACSSRSTEPSHVMTALGIEPDWLKGTVRISFGRYNKESSSSELGLSLRRSVERLRAMRAS</sequence>
<evidence type="ECO:0000256" key="10">
    <source>
        <dbReference type="RuleBase" id="RU004504"/>
    </source>
</evidence>
<evidence type="ECO:0000313" key="12">
    <source>
        <dbReference type="EMBL" id="MBI1757192.1"/>
    </source>
</evidence>
<gene>
    <name evidence="12" type="ORF">HYR64_08820</name>
</gene>
<evidence type="ECO:0000256" key="6">
    <source>
        <dbReference type="ARBA" id="ARBA00022898"/>
    </source>
</evidence>
<dbReference type="PANTHER" id="PTHR11601:SF34">
    <property type="entry name" value="CYSTEINE DESULFURASE"/>
    <property type="match status" value="1"/>
</dbReference>
<feature type="domain" description="Aminotransferase class V" evidence="11">
    <location>
        <begin position="5"/>
        <end position="89"/>
    </location>
</feature>
<dbReference type="Proteomes" id="UP000727962">
    <property type="component" value="Unassembled WGS sequence"/>
</dbReference>
<evidence type="ECO:0000256" key="9">
    <source>
        <dbReference type="ARBA" id="ARBA00050776"/>
    </source>
</evidence>
<feature type="domain" description="Aminotransferase class V" evidence="11">
    <location>
        <begin position="123"/>
        <end position="332"/>
    </location>
</feature>
<evidence type="ECO:0000256" key="3">
    <source>
        <dbReference type="ARBA" id="ARBA00012239"/>
    </source>
</evidence>
<dbReference type="InterPro" id="IPR015421">
    <property type="entry name" value="PyrdxlP-dep_Trfase_major"/>
</dbReference>
<protein>
    <recommendedName>
        <fullName evidence="3">cysteine desulfurase</fullName>
        <ecNumber evidence="3">2.8.1.7</ecNumber>
    </recommendedName>
</protein>
<dbReference type="PANTHER" id="PTHR11601">
    <property type="entry name" value="CYSTEINE DESULFURYLASE FAMILY MEMBER"/>
    <property type="match status" value="1"/>
</dbReference>
<comment type="caution">
    <text evidence="12">The sequence shown here is derived from an EMBL/GenBank/DDBJ whole genome shotgun (WGS) entry which is preliminary data.</text>
</comment>
<keyword evidence="4" id="KW-0808">Transferase</keyword>
<keyword evidence="8" id="KW-0411">Iron-sulfur</keyword>
<comment type="cofactor">
    <cofactor evidence="1 10">
        <name>pyridoxal 5'-phosphate</name>
        <dbReference type="ChEBI" id="CHEBI:597326"/>
    </cofactor>
</comment>
<dbReference type="InterPro" id="IPR016454">
    <property type="entry name" value="Cysteine_dSase"/>
</dbReference>
<evidence type="ECO:0000256" key="7">
    <source>
        <dbReference type="ARBA" id="ARBA00023004"/>
    </source>
</evidence>
<keyword evidence="7" id="KW-0408">Iron</keyword>
<dbReference type="InterPro" id="IPR000192">
    <property type="entry name" value="Aminotrans_V_dom"/>
</dbReference>
<name>A0A931LWY5_FIMGI</name>
<dbReference type="SUPFAM" id="SSF53383">
    <property type="entry name" value="PLP-dependent transferases"/>
    <property type="match status" value="1"/>
</dbReference>
<accession>A0A931LWY5</accession>
<dbReference type="Gene3D" id="3.90.1150.10">
    <property type="entry name" value="Aspartate Aminotransferase, domain 1"/>
    <property type="match status" value="1"/>
</dbReference>
<dbReference type="AlphaFoldDB" id="A0A931LWY5"/>
<dbReference type="EMBL" id="JACOSL010000056">
    <property type="protein sequence ID" value="MBI1757192.1"/>
    <property type="molecule type" value="Genomic_DNA"/>
</dbReference>
<evidence type="ECO:0000256" key="4">
    <source>
        <dbReference type="ARBA" id="ARBA00022679"/>
    </source>
</evidence>
<keyword evidence="6" id="KW-0663">Pyridoxal phosphate</keyword>
<keyword evidence="5" id="KW-0479">Metal-binding</keyword>
<evidence type="ECO:0000256" key="2">
    <source>
        <dbReference type="ARBA" id="ARBA00006490"/>
    </source>
</evidence>
<dbReference type="InterPro" id="IPR020578">
    <property type="entry name" value="Aminotrans_V_PyrdxlP_BS"/>
</dbReference>
<dbReference type="PROSITE" id="PS00595">
    <property type="entry name" value="AA_TRANSFER_CLASS_5"/>
    <property type="match status" value="1"/>
</dbReference>
<proteinExistence type="inferred from homology"/>
<dbReference type="EC" id="2.8.1.7" evidence="3"/>
<evidence type="ECO:0000256" key="5">
    <source>
        <dbReference type="ARBA" id="ARBA00022723"/>
    </source>
</evidence>
<dbReference type="Gene3D" id="3.40.640.10">
    <property type="entry name" value="Type I PLP-dependent aspartate aminotransferase-like (Major domain)"/>
    <property type="match status" value="1"/>
</dbReference>
<organism evidence="12 13">
    <name type="scientific">Fimbriimonas ginsengisoli</name>
    <dbReference type="NCBI Taxonomy" id="1005039"/>
    <lineage>
        <taxon>Bacteria</taxon>
        <taxon>Bacillati</taxon>
        <taxon>Armatimonadota</taxon>
        <taxon>Fimbriimonadia</taxon>
        <taxon>Fimbriimonadales</taxon>
        <taxon>Fimbriimonadaceae</taxon>
        <taxon>Fimbriimonas</taxon>
    </lineage>
</organism>
<dbReference type="PIRSF" id="PIRSF005572">
    <property type="entry name" value="NifS"/>
    <property type="match status" value="1"/>
</dbReference>
<dbReference type="GO" id="GO:0051536">
    <property type="term" value="F:iron-sulfur cluster binding"/>
    <property type="evidence" value="ECO:0007669"/>
    <property type="project" value="UniProtKB-KW"/>
</dbReference>
<dbReference type="GO" id="GO:0031071">
    <property type="term" value="F:cysteine desulfurase activity"/>
    <property type="evidence" value="ECO:0007669"/>
    <property type="project" value="UniProtKB-EC"/>
</dbReference>
<dbReference type="InterPro" id="IPR015422">
    <property type="entry name" value="PyrdxlP-dep_Trfase_small"/>
</dbReference>
<comment type="similarity">
    <text evidence="2">Belongs to the class-V pyridoxal-phosphate-dependent aminotransferase family. NifS/IscS subfamily.</text>
</comment>
<dbReference type="Gene3D" id="1.10.260.50">
    <property type="match status" value="1"/>
</dbReference>